<dbReference type="PANTHER" id="PTHR28013">
    <property type="entry name" value="PROTEIN DCV1-RELATED"/>
    <property type="match status" value="1"/>
</dbReference>
<evidence type="ECO:0000256" key="1">
    <source>
        <dbReference type="SAM" id="MobiDB-lite"/>
    </source>
</evidence>
<feature type="transmembrane region" description="Helical" evidence="2">
    <location>
        <begin position="12"/>
        <end position="31"/>
    </location>
</feature>
<dbReference type="Pfam" id="PF06687">
    <property type="entry name" value="SUR7"/>
    <property type="match status" value="1"/>
</dbReference>
<reference evidence="4" key="1">
    <citation type="journal article" date="2014" name="Proc. Natl. Acad. Sci. U.S.A.">
        <title>Extensive sampling of basidiomycete genomes demonstrates inadequacy of the white-rot/brown-rot paradigm for wood decay fungi.</title>
        <authorList>
            <person name="Riley R."/>
            <person name="Salamov A.A."/>
            <person name="Brown D.W."/>
            <person name="Nagy L.G."/>
            <person name="Floudas D."/>
            <person name="Held B.W."/>
            <person name="Levasseur A."/>
            <person name="Lombard V."/>
            <person name="Morin E."/>
            <person name="Otillar R."/>
            <person name="Lindquist E.A."/>
            <person name="Sun H."/>
            <person name="LaButti K.M."/>
            <person name="Schmutz J."/>
            <person name="Jabbour D."/>
            <person name="Luo H."/>
            <person name="Baker S.E."/>
            <person name="Pisabarro A.G."/>
            <person name="Walton J.D."/>
            <person name="Blanchette R.A."/>
            <person name="Henrissat B."/>
            <person name="Martin F."/>
            <person name="Cullen D."/>
            <person name="Hibbett D.S."/>
            <person name="Grigoriev I.V."/>
        </authorList>
    </citation>
    <scope>NUCLEOTIDE SEQUENCE [LARGE SCALE GENOMIC DNA]</scope>
    <source>
        <strain evidence="4">FD-172 SS1</strain>
    </source>
</reference>
<feature type="region of interest" description="Disordered" evidence="1">
    <location>
        <begin position="310"/>
        <end position="537"/>
    </location>
</feature>
<evidence type="ECO:0000313" key="3">
    <source>
        <dbReference type="EMBL" id="KDQ20271.1"/>
    </source>
</evidence>
<dbReference type="GO" id="GO:0005886">
    <property type="term" value="C:plasma membrane"/>
    <property type="evidence" value="ECO:0007669"/>
    <property type="project" value="InterPro"/>
</dbReference>
<feature type="compositionally biased region" description="Basic and acidic residues" evidence="1">
    <location>
        <begin position="204"/>
        <end position="225"/>
    </location>
</feature>
<feature type="compositionally biased region" description="Low complexity" evidence="1">
    <location>
        <begin position="448"/>
        <end position="468"/>
    </location>
</feature>
<feature type="region of interest" description="Disordered" evidence="1">
    <location>
        <begin position="204"/>
        <end position="227"/>
    </location>
</feature>
<evidence type="ECO:0000256" key="2">
    <source>
        <dbReference type="SAM" id="Phobius"/>
    </source>
</evidence>
<dbReference type="EMBL" id="KL198018">
    <property type="protein sequence ID" value="KDQ20271.1"/>
    <property type="molecule type" value="Genomic_DNA"/>
</dbReference>
<sequence>MSCWRPATPGFITTLTATILLVVVSFSVPWFKTVYFLKASLAVENINGTITFGVLGYCLELSGNTTCSKAAVGYELDINKLVGNNLPIQIPTVVVKWITYALVLHIVALILSAIAAVFGLLAHIREMSMTCFSSCISGFAASVALLAFIFDLVLFFLAKARLNKVPGGSATMGNAIWLTLAAWILLFISGCMFSFGRCCISDRPRPPRGPKRERSLDKDTRKAEEGYSGYAETMRLDAVKAEADRKAKQRLGPQEVGLPAFHEHERQPLRSASPQYLEEDEPSSPYRDHAPRPANVSVATTAGVAGVGAMQREASVHTTHSAPRRQPTNEGPLAHAGLTPPVPRVEQYPEKQFAAASPSPAQGAYTPQPYQQPGASSSVQDPYSHPALQGSAPTAYGGYQLQDTYGQQQQRQGSYGHPSDPSYYSTNSQQPQHTGYASSYGPAPDYTSQPDYSAPQYQPYQPQTSNYSNTAAAQLYDFNSNPYASPPPQAQAHPQPAADPYSTYNSMYSPHPGPPVSPTRQQSGPRGPRSPTMPPGF</sequence>
<feature type="compositionally biased region" description="Low complexity" evidence="1">
    <location>
        <begin position="490"/>
        <end position="500"/>
    </location>
</feature>
<keyword evidence="2" id="KW-0812">Transmembrane</keyword>
<dbReference type="GO" id="GO:0032153">
    <property type="term" value="C:cell division site"/>
    <property type="evidence" value="ECO:0007669"/>
    <property type="project" value="TreeGrafter"/>
</dbReference>
<dbReference type="OrthoDB" id="3365245at2759"/>
<accession>A0A067N922</accession>
<protein>
    <recommendedName>
        <fullName evidence="5">Pali-domain-containing protein</fullName>
    </recommendedName>
</protein>
<evidence type="ECO:0008006" key="5">
    <source>
        <dbReference type="Google" id="ProtNLM"/>
    </source>
</evidence>
<dbReference type="AlphaFoldDB" id="A0A067N922"/>
<feature type="transmembrane region" description="Helical" evidence="2">
    <location>
        <begin position="134"/>
        <end position="156"/>
    </location>
</feature>
<dbReference type="HOGENOM" id="CLU_032840_0_0_1"/>
<keyword evidence="2" id="KW-1133">Transmembrane helix</keyword>
<dbReference type="STRING" id="930990.A0A067N922"/>
<dbReference type="InterPro" id="IPR051380">
    <property type="entry name" value="pH-response_reg_palI/RIM9"/>
</dbReference>
<feature type="region of interest" description="Disordered" evidence="1">
    <location>
        <begin position="243"/>
        <end position="293"/>
    </location>
</feature>
<dbReference type="GO" id="GO:0035838">
    <property type="term" value="C:growing cell tip"/>
    <property type="evidence" value="ECO:0007669"/>
    <property type="project" value="TreeGrafter"/>
</dbReference>
<organism evidence="3 4">
    <name type="scientific">Botryobasidium botryosum (strain FD-172 SS1)</name>
    <dbReference type="NCBI Taxonomy" id="930990"/>
    <lineage>
        <taxon>Eukaryota</taxon>
        <taxon>Fungi</taxon>
        <taxon>Dikarya</taxon>
        <taxon>Basidiomycota</taxon>
        <taxon>Agaricomycotina</taxon>
        <taxon>Agaricomycetes</taxon>
        <taxon>Cantharellales</taxon>
        <taxon>Botryobasidiaceae</taxon>
        <taxon>Botryobasidium</taxon>
    </lineage>
</organism>
<feature type="transmembrane region" description="Helical" evidence="2">
    <location>
        <begin position="176"/>
        <end position="195"/>
    </location>
</feature>
<proteinExistence type="predicted"/>
<dbReference type="Proteomes" id="UP000027195">
    <property type="component" value="Unassembled WGS sequence"/>
</dbReference>
<dbReference type="PANTHER" id="PTHR28013:SF4">
    <property type="entry name" value="MARVEL DOMAIN-CONTAINING PROTEIN"/>
    <property type="match status" value="1"/>
</dbReference>
<dbReference type="InParanoid" id="A0A067N922"/>
<feature type="compositionally biased region" description="Low complexity" evidence="1">
    <location>
        <begin position="396"/>
        <end position="416"/>
    </location>
</feature>
<feature type="compositionally biased region" description="Polar residues" evidence="1">
    <location>
        <begin position="422"/>
        <end position="437"/>
    </location>
</feature>
<feature type="compositionally biased region" description="Polar residues" evidence="1">
    <location>
        <begin position="368"/>
        <end position="381"/>
    </location>
</feature>
<feature type="compositionally biased region" description="Polar residues" evidence="1">
    <location>
        <begin position="469"/>
        <end position="481"/>
    </location>
</feature>
<feature type="compositionally biased region" description="Polar residues" evidence="1">
    <location>
        <begin position="316"/>
        <end position="329"/>
    </location>
</feature>
<keyword evidence="2" id="KW-0472">Membrane</keyword>
<name>A0A067N922_BOTB1</name>
<evidence type="ECO:0000313" key="4">
    <source>
        <dbReference type="Proteomes" id="UP000027195"/>
    </source>
</evidence>
<dbReference type="InterPro" id="IPR009571">
    <property type="entry name" value="SUR7/Rim9-like_fungi"/>
</dbReference>
<keyword evidence="4" id="KW-1185">Reference proteome</keyword>
<gene>
    <name evidence="3" type="ORF">BOTBODRAFT_27688</name>
</gene>
<feature type="transmembrane region" description="Helical" evidence="2">
    <location>
        <begin position="97"/>
        <end position="122"/>
    </location>
</feature>